<dbReference type="GO" id="GO:0003723">
    <property type="term" value="F:RNA binding"/>
    <property type="evidence" value="ECO:0007669"/>
    <property type="project" value="InterPro"/>
</dbReference>
<name>A0A2X0NGP1_9BASI</name>
<sequence>MDETIDRLASIILERFTSISPTERLLIAIAGVPGSGKSTLAYPLVDAINTKLEATKSNTNVGGGLTTRTNTIDQATALLYTDSSRNRDSVPNDDDEDFPTATATATATEDGLVPPNERIALAVGLDGWHYSRAQLDKFPDPIEARTRRGAAFTFNANSYLSFIQALREPIPLSPSPFPLMTPKIPYLTFSHSLKDPLPSPTPINPTNRLIIIEGLYTLINEGIWARTTGMMDFRIWLECDSKVVRDRLLKRCLKEGIEDTLERAEKRVDGSDMLNGEWIKARLTRDAELIVIESKEDTRLVASSEP</sequence>
<dbReference type="Gene3D" id="3.40.50.300">
    <property type="entry name" value="P-loop containing nucleotide triphosphate hydrolases"/>
    <property type="match status" value="1"/>
</dbReference>
<protein>
    <submittedName>
        <fullName evidence="2">BQ5605_C050g12496 protein</fullName>
    </submittedName>
</protein>
<organism evidence="2 3">
    <name type="scientific">Microbotryum silenes-dioicae</name>
    <dbReference type="NCBI Taxonomy" id="796604"/>
    <lineage>
        <taxon>Eukaryota</taxon>
        <taxon>Fungi</taxon>
        <taxon>Dikarya</taxon>
        <taxon>Basidiomycota</taxon>
        <taxon>Pucciniomycotina</taxon>
        <taxon>Microbotryomycetes</taxon>
        <taxon>Microbotryales</taxon>
        <taxon>Microbotryaceae</taxon>
        <taxon>Microbotryum</taxon>
    </lineage>
</organism>
<dbReference type="InterPro" id="IPR000605">
    <property type="entry name" value="Helicase_SF3_ssDNA/RNA_vir"/>
</dbReference>
<gene>
    <name evidence="2" type="primary">BQ5605_C050g12496</name>
    <name evidence="2" type="ORF">BQ5605_C050G12496</name>
</gene>
<dbReference type="SUPFAM" id="SSF52540">
    <property type="entry name" value="P-loop containing nucleoside triphosphate hydrolases"/>
    <property type="match status" value="1"/>
</dbReference>
<keyword evidence="3" id="KW-1185">Reference proteome</keyword>
<dbReference type="PANTHER" id="PTHR10285">
    <property type="entry name" value="URIDINE KINASE"/>
    <property type="match status" value="1"/>
</dbReference>
<reference evidence="2 3" key="1">
    <citation type="submission" date="2016-11" db="EMBL/GenBank/DDBJ databases">
        <authorList>
            <person name="Jaros S."/>
            <person name="Januszkiewicz K."/>
            <person name="Wedrychowicz H."/>
        </authorList>
    </citation>
    <scope>NUCLEOTIDE SEQUENCE [LARGE SCALE GENOMIC DNA]</scope>
</reference>
<dbReference type="STRING" id="796604.A0A2X0NGP1"/>
<dbReference type="EMBL" id="FQNC01000097">
    <property type="protein sequence ID" value="SGZ29747.1"/>
    <property type="molecule type" value="Genomic_DNA"/>
</dbReference>
<evidence type="ECO:0000259" key="1">
    <source>
        <dbReference type="Pfam" id="PF00910"/>
    </source>
</evidence>
<dbReference type="Proteomes" id="UP000249464">
    <property type="component" value="Unassembled WGS sequence"/>
</dbReference>
<accession>A0A2X0NGP1</accession>
<dbReference type="AlphaFoldDB" id="A0A2X0NGP1"/>
<evidence type="ECO:0000313" key="2">
    <source>
        <dbReference type="EMBL" id="SGZ29747.1"/>
    </source>
</evidence>
<proteinExistence type="predicted"/>
<evidence type="ECO:0000313" key="3">
    <source>
        <dbReference type="Proteomes" id="UP000249464"/>
    </source>
</evidence>
<dbReference type="GO" id="GO:0003724">
    <property type="term" value="F:RNA helicase activity"/>
    <property type="evidence" value="ECO:0007669"/>
    <property type="project" value="InterPro"/>
</dbReference>
<dbReference type="InterPro" id="IPR027417">
    <property type="entry name" value="P-loop_NTPase"/>
</dbReference>
<dbReference type="Pfam" id="PF00910">
    <property type="entry name" value="RNA_helicase"/>
    <property type="match status" value="1"/>
</dbReference>
<feature type="domain" description="Helicase superfamily 3 single-stranded DNA/RNA virus" evidence="1">
    <location>
        <begin position="28"/>
        <end position="92"/>
    </location>
</feature>